<dbReference type="RefSeq" id="WP_212322174.1">
    <property type="nucleotide sequence ID" value="NZ_AP024463.1"/>
</dbReference>
<dbReference type="InterPro" id="IPR017517">
    <property type="entry name" value="Maleyloyr_isom"/>
</dbReference>
<dbReference type="EMBL" id="CP072384">
    <property type="protein sequence ID" value="QUC07595.1"/>
    <property type="molecule type" value="Genomic_DNA"/>
</dbReference>
<dbReference type="InterPro" id="IPR024344">
    <property type="entry name" value="MDMPI_metal-binding"/>
</dbReference>
<evidence type="ECO:0000259" key="1">
    <source>
        <dbReference type="Pfam" id="PF11716"/>
    </source>
</evidence>
<keyword evidence="3" id="KW-1185">Reference proteome</keyword>
<proteinExistence type="predicted"/>
<protein>
    <submittedName>
        <fullName evidence="2">Maleylpyruvate isomerase family mycothiol-dependent enzyme</fullName>
    </submittedName>
</protein>
<dbReference type="InterPro" id="IPR034660">
    <property type="entry name" value="DinB/YfiT-like"/>
</dbReference>
<dbReference type="SUPFAM" id="SSF109854">
    <property type="entry name" value="DinB/YfiT-like putative metalloenzymes"/>
    <property type="match status" value="1"/>
</dbReference>
<dbReference type="NCBIfam" id="TIGR03083">
    <property type="entry name" value="maleylpyruvate isomerase family mycothiol-dependent enzyme"/>
    <property type="match status" value="1"/>
</dbReference>
<gene>
    <name evidence="2" type="ORF">J5A65_11745</name>
</gene>
<organism evidence="2 3">
    <name type="scientific">Arachnia rubra</name>
    <dbReference type="NCBI Taxonomy" id="1547448"/>
    <lineage>
        <taxon>Bacteria</taxon>
        <taxon>Bacillati</taxon>
        <taxon>Actinomycetota</taxon>
        <taxon>Actinomycetes</taxon>
        <taxon>Propionibacteriales</taxon>
        <taxon>Propionibacteriaceae</taxon>
        <taxon>Arachnia</taxon>
    </lineage>
</organism>
<evidence type="ECO:0000313" key="2">
    <source>
        <dbReference type="EMBL" id="QUC07595.1"/>
    </source>
</evidence>
<reference evidence="2 3" key="1">
    <citation type="submission" date="2021-03" db="EMBL/GenBank/DDBJ databases">
        <title>Human Oral Microbial Genomes.</title>
        <authorList>
            <person name="Johnston C.D."/>
            <person name="Chen T."/>
            <person name="Dewhirst F.E."/>
        </authorList>
    </citation>
    <scope>NUCLEOTIDE SEQUENCE [LARGE SCALE GENOMIC DNA]</scope>
    <source>
        <strain evidence="2 3">DSMZ 100122</strain>
    </source>
</reference>
<evidence type="ECO:0000313" key="3">
    <source>
        <dbReference type="Proteomes" id="UP000678513"/>
    </source>
</evidence>
<keyword evidence="2" id="KW-0413">Isomerase</keyword>
<sequence length="181" mass="19782">MDSRIAQFLGHADTFTQRTTSLSAAQWACPSACEGWTAQDVLDHVIDTQREVFARHGMDLGARPSGAPAEAWNAHAAAARSAAADEKTLLARFDGPFGPTTLADVLLDFYGFDLIIHAWDIRRASGEDLKLTEAELDFIEAVIPAWGDALYQDQICGRLIEAPVDASRQARLLALTGRRSW</sequence>
<dbReference type="Gene3D" id="1.20.120.450">
    <property type="entry name" value="dinb family like domain"/>
    <property type="match status" value="1"/>
</dbReference>
<accession>A0ABX7Y354</accession>
<dbReference type="Proteomes" id="UP000678513">
    <property type="component" value="Chromosome"/>
</dbReference>
<dbReference type="Pfam" id="PF11716">
    <property type="entry name" value="MDMPI_N"/>
    <property type="match status" value="1"/>
</dbReference>
<name>A0ABX7Y354_9ACTN</name>
<dbReference type="GO" id="GO:0016853">
    <property type="term" value="F:isomerase activity"/>
    <property type="evidence" value="ECO:0007669"/>
    <property type="project" value="UniProtKB-KW"/>
</dbReference>
<feature type="domain" description="Mycothiol-dependent maleylpyruvate isomerase metal-binding" evidence="1">
    <location>
        <begin position="14"/>
        <end position="94"/>
    </location>
</feature>